<dbReference type="Proteomes" id="UP000031843">
    <property type="component" value="Chromosome secondary"/>
</dbReference>
<dbReference type="InterPro" id="IPR005471">
    <property type="entry name" value="Tscrpt_reg_IclR_N"/>
</dbReference>
<name>A0A0C4YIT5_9BURK</name>
<dbReference type="Pfam" id="PF09339">
    <property type="entry name" value="HTH_IclR"/>
    <property type="match status" value="1"/>
</dbReference>
<dbReference type="SMART" id="SM00346">
    <property type="entry name" value="HTH_ICLR"/>
    <property type="match status" value="1"/>
</dbReference>
<evidence type="ECO:0000259" key="4">
    <source>
        <dbReference type="PROSITE" id="PS51077"/>
    </source>
</evidence>
<evidence type="ECO:0000256" key="3">
    <source>
        <dbReference type="ARBA" id="ARBA00023163"/>
    </source>
</evidence>
<dbReference type="InterPro" id="IPR036390">
    <property type="entry name" value="WH_DNA-bd_sf"/>
</dbReference>
<dbReference type="InterPro" id="IPR029016">
    <property type="entry name" value="GAF-like_dom_sf"/>
</dbReference>
<keyword evidence="1" id="KW-0805">Transcription regulation</keyword>
<dbReference type="KEGG" id="cbw:RR42_s0161"/>
<gene>
    <name evidence="6" type="ORF">RR42_s0161</name>
</gene>
<accession>A0A0C4YIT5</accession>
<dbReference type="OrthoDB" id="5422805at2"/>
<sequence length="254" mass="27689">MTLKTLDGALALLTYFTVRQPTWGVRELAKHSGVHHAVVHRVLATFAANGFLVQDAASGKYSLGLRLFELGQVVRKTFSPAEVVQPVLEKLAAQSGETVFLSWLDGHEGLCVGMVQSQHQLRFSIELGQRFALHAGAHAKAILAFQDDAFRARVLENARQRAQDQPALAAPDPAVIEPQLAEIREQGWAHTRGEAAASVAGLALPLWSRDQTEVVGSLAIAGPQQRLNEESVPRLLEALREASRRLEEVVGFGR</sequence>
<dbReference type="Pfam" id="PF01614">
    <property type="entry name" value="IclR_C"/>
    <property type="match status" value="1"/>
</dbReference>
<keyword evidence="3" id="KW-0804">Transcription</keyword>
<dbReference type="GO" id="GO:0003700">
    <property type="term" value="F:DNA-binding transcription factor activity"/>
    <property type="evidence" value="ECO:0007669"/>
    <property type="project" value="TreeGrafter"/>
</dbReference>
<feature type="domain" description="HTH iclR-type" evidence="4">
    <location>
        <begin position="3"/>
        <end position="65"/>
    </location>
</feature>
<dbReference type="SUPFAM" id="SSF46785">
    <property type="entry name" value="Winged helix' DNA-binding domain"/>
    <property type="match status" value="1"/>
</dbReference>
<dbReference type="FunFam" id="1.10.10.10:FF:000056">
    <property type="entry name" value="IclR family transcriptional regulator"/>
    <property type="match status" value="1"/>
</dbReference>
<feature type="domain" description="IclR-ED" evidence="5">
    <location>
        <begin position="66"/>
        <end position="252"/>
    </location>
</feature>
<evidence type="ECO:0000259" key="5">
    <source>
        <dbReference type="PROSITE" id="PS51078"/>
    </source>
</evidence>
<dbReference type="PANTHER" id="PTHR30136">
    <property type="entry name" value="HELIX-TURN-HELIX TRANSCRIPTIONAL REGULATOR, ICLR FAMILY"/>
    <property type="match status" value="1"/>
</dbReference>
<dbReference type="GO" id="GO:0045892">
    <property type="term" value="P:negative regulation of DNA-templated transcription"/>
    <property type="evidence" value="ECO:0007669"/>
    <property type="project" value="TreeGrafter"/>
</dbReference>
<dbReference type="PROSITE" id="PS51078">
    <property type="entry name" value="ICLR_ED"/>
    <property type="match status" value="1"/>
</dbReference>
<dbReference type="GO" id="GO:0003677">
    <property type="term" value="F:DNA binding"/>
    <property type="evidence" value="ECO:0007669"/>
    <property type="project" value="UniProtKB-KW"/>
</dbReference>
<dbReference type="Gene3D" id="3.30.450.40">
    <property type="match status" value="1"/>
</dbReference>
<reference evidence="6 7" key="1">
    <citation type="journal article" date="2015" name="Genome Announc.">
        <title>Complete Genome Sequence of Cupriavidus basilensis 4G11, Isolated from the Oak Ridge Field Research Center Site.</title>
        <authorList>
            <person name="Ray J."/>
            <person name="Waters R.J."/>
            <person name="Skerker J.M."/>
            <person name="Kuehl J.V."/>
            <person name="Price M.N."/>
            <person name="Huang J."/>
            <person name="Chakraborty R."/>
            <person name="Arkin A.P."/>
            <person name="Deutschbauer A."/>
        </authorList>
    </citation>
    <scope>NUCLEOTIDE SEQUENCE [LARGE SCALE GENOMIC DNA]</scope>
    <source>
        <strain evidence="6">4G11</strain>
    </source>
</reference>
<organism evidence="6 7">
    <name type="scientific">Cupriavidus basilensis</name>
    <dbReference type="NCBI Taxonomy" id="68895"/>
    <lineage>
        <taxon>Bacteria</taxon>
        <taxon>Pseudomonadati</taxon>
        <taxon>Pseudomonadota</taxon>
        <taxon>Betaproteobacteria</taxon>
        <taxon>Burkholderiales</taxon>
        <taxon>Burkholderiaceae</taxon>
        <taxon>Cupriavidus</taxon>
    </lineage>
</organism>
<dbReference type="AlphaFoldDB" id="A0A0C4YIT5"/>
<evidence type="ECO:0000256" key="2">
    <source>
        <dbReference type="ARBA" id="ARBA00023125"/>
    </source>
</evidence>
<proteinExistence type="predicted"/>
<dbReference type="InterPro" id="IPR036388">
    <property type="entry name" value="WH-like_DNA-bd_sf"/>
</dbReference>
<protein>
    <submittedName>
        <fullName evidence="6">Transcriptional regulator, IclR family</fullName>
    </submittedName>
</protein>
<dbReference type="InterPro" id="IPR050707">
    <property type="entry name" value="HTH_MetabolicPath_Reg"/>
</dbReference>
<dbReference type="RefSeq" id="WP_043352872.1">
    <property type="nucleotide sequence ID" value="NZ_CP010537.1"/>
</dbReference>
<dbReference type="EMBL" id="CP010537">
    <property type="protein sequence ID" value="AJG21759.1"/>
    <property type="molecule type" value="Genomic_DNA"/>
</dbReference>
<dbReference type="SUPFAM" id="SSF55781">
    <property type="entry name" value="GAF domain-like"/>
    <property type="match status" value="1"/>
</dbReference>
<dbReference type="PROSITE" id="PS51077">
    <property type="entry name" value="HTH_ICLR"/>
    <property type="match status" value="1"/>
</dbReference>
<evidence type="ECO:0000256" key="1">
    <source>
        <dbReference type="ARBA" id="ARBA00023015"/>
    </source>
</evidence>
<dbReference type="STRING" id="68895.RR42_s0161"/>
<dbReference type="PANTHER" id="PTHR30136:SF24">
    <property type="entry name" value="HTH-TYPE TRANSCRIPTIONAL REPRESSOR ALLR"/>
    <property type="match status" value="1"/>
</dbReference>
<evidence type="ECO:0000313" key="6">
    <source>
        <dbReference type="EMBL" id="AJG21759.1"/>
    </source>
</evidence>
<dbReference type="InterPro" id="IPR014757">
    <property type="entry name" value="Tscrpt_reg_IclR_C"/>
</dbReference>
<evidence type="ECO:0000313" key="7">
    <source>
        <dbReference type="Proteomes" id="UP000031843"/>
    </source>
</evidence>
<dbReference type="Gene3D" id="1.10.10.10">
    <property type="entry name" value="Winged helix-like DNA-binding domain superfamily/Winged helix DNA-binding domain"/>
    <property type="match status" value="1"/>
</dbReference>
<keyword evidence="2" id="KW-0238">DNA-binding</keyword>
<keyword evidence="7" id="KW-1185">Reference proteome</keyword>